<dbReference type="GO" id="GO:0016788">
    <property type="term" value="F:hydrolase activity, acting on ester bonds"/>
    <property type="evidence" value="ECO:0007669"/>
    <property type="project" value="InterPro"/>
</dbReference>
<feature type="domain" description="VRR-NUC" evidence="4">
    <location>
        <begin position="33"/>
        <end position="117"/>
    </location>
</feature>
<gene>
    <name evidence="5" type="ORF">SAMN05421783_15513</name>
</gene>
<evidence type="ECO:0000256" key="3">
    <source>
        <dbReference type="ARBA" id="ARBA00022801"/>
    </source>
</evidence>
<sequence length="124" mass="13140">MSEKSIQNSVMLAASQSGMTVWRNNTGQAWTGDATRLKDGSILIRNPRPLHAGLCKGSSDLIGIRPVVVTAEMLGQTIAQFAAVEVKTPKGKLSEQQAKFLSFVESKGGLALVARSADDILTVA</sequence>
<accession>A0A1H3DQD1</accession>
<evidence type="ECO:0000313" key="5">
    <source>
        <dbReference type="EMBL" id="SDX68625.1"/>
    </source>
</evidence>
<keyword evidence="6" id="KW-1185">Reference proteome</keyword>
<organism evidence="5 6">
    <name type="scientific">Thiocapsa roseopersicina</name>
    <dbReference type="NCBI Taxonomy" id="1058"/>
    <lineage>
        <taxon>Bacteria</taxon>
        <taxon>Pseudomonadati</taxon>
        <taxon>Pseudomonadota</taxon>
        <taxon>Gammaproteobacteria</taxon>
        <taxon>Chromatiales</taxon>
        <taxon>Chromatiaceae</taxon>
        <taxon>Thiocapsa</taxon>
    </lineage>
</organism>
<evidence type="ECO:0000259" key="4">
    <source>
        <dbReference type="Pfam" id="PF08774"/>
    </source>
</evidence>
<dbReference type="InterPro" id="IPR011856">
    <property type="entry name" value="tRNA_endonuc-like_dom_sf"/>
</dbReference>
<dbReference type="GO" id="GO:0003676">
    <property type="term" value="F:nucleic acid binding"/>
    <property type="evidence" value="ECO:0007669"/>
    <property type="project" value="InterPro"/>
</dbReference>
<keyword evidence="3" id="KW-0378">Hydrolase</keyword>
<dbReference type="STRING" id="1058.SAMN05421783_15513"/>
<evidence type="ECO:0000256" key="1">
    <source>
        <dbReference type="ARBA" id="ARBA00001946"/>
    </source>
</evidence>
<reference evidence="6" key="1">
    <citation type="submission" date="2016-10" db="EMBL/GenBank/DDBJ databases">
        <authorList>
            <person name="Varghese N."/>
            <person name="Submissions S."/>
        </authorList>
    </citation>
    <scope>NUCLEOTIDE SEQUENCE [LARGE SCALE GENOMIC DNA]</scope>
    <source>
        <strain evidence="6">DSM 217</strain>
    </source>
</reference>
<dbReference type="Gene3D" id="3.40.1350.10">
    <property type="match status" value="1"/>
</dbReference>
<dbReference type="Pfam" id="PF08774">
    <property type="entry name" value="VRR_NUC"/>
    <property type="match status" value="1"/>
</dbReference>
<dbReference type="EMBL" id="FNNZ01000055">
    <property type="protein sequence ID" value="SDX68625.1"/>
    <property type="molecule type" value="Genomic_DNA"/>
</dbReference>
<dbReference type="InterPro" id="IPR014883">
    <property type="entry name" value="VRR_NUC"/>
</dbReference>
<protein>
    <submittedName>
        <fullName evidence="5">VRR-NUC domain-containing protein</fullName>
    </submittedName>
</protein>
<dbReference type="GO" id="GO:0004518">
    <property type="term" value="F:nuclease activity"/>
    <property type="evidence" value="ECO:0007669"/>
    <property type="project" value="UniProtKB-KW"/>
</dbReference>
<keyword evidence="2" id="KW-0540">Nuclease</keyword>
<comment type="cofactor">
    <cofactor evidence="1">
        <name>Mg(2+)</name>
        <dbReference type="ChEBI" id="CHEBI:18420"/>
    </cofactor>
</comment>
<proteinExistence type="predicted"/>
<dbReference type="OrthoDB" id="9803913at2"/>
<name>A0A1H3DQD1_THIRO</name>
<evidence type="ECO:0000313" key="6">
    <source>
        <dbReference type="Proteomes" id="UP000198816"/>
    </source>
</evidence>
<dbReference type="RefSeq" id="WP_093038583.1">
    <property type="nucleotide sequence ID" value="NZ_FNNZ01000055.1"/>
</dbReference>
<evidence type="ECO:0000256" key="2">
    <source>
        <dbReference type="ARBA" id="ARBA00022722"/>
    </source>
</evidence>
<dbReference type="Proteomes" id="UP000198816">
    <property type="component" value="Unassembled WGS sequence"/>
</dbReference>
<dbReference type="AlphaFoldDB" id="A0A1H3DQD1"/>